<dbReference type="RefSeq" id="WP_129188138.1">
    <property type="nucleotide sequence ID" value="NZ_CP035493.1"/>
</dbReference>
<dbReference type="KEGG" id="xya:ET471_10475"/>
<dbReference type="EMBL" id="CP035493">
    <property type="protein sequence ID" value="QAY70403.1"/>
    <property type="molecule type" value="Genomic_DNA"/>
</dbReference>
<reference evidence="3 4" key="1">
    <citation type="submission" date="2019-01" db="EMBL/GenBank/DDBJ databases">
        <title>Genome sequencing of strain FW10M-9.</title>
        <authorList>
            <person name="Heo J."/>
            <person name="Kim S.-J."/>
            <person name="Kim J.-S."/>
            <person name="Hong S.-B."/>
            <person name="Kwon S.-W."/>
        </authorList>
    </citation>
    <scope>NUCLEOTIDE SEQUENCE [LARGE SCALE GENOMIC DNA]</scope>
    <source>
        <strain evidence="3 4">FW10M-9</strain>
    </source>
</reference>
<dbReference type="Proteomes" id="UP000292118">
    <property type="component" value="Chromosome"/>
</dbReference>
<evidence type="ECO:0000313" key="3">
    <source>
        <dbReference type="EMBL" id="QAY70403.1"/>
    </source>
</evidence>
<gene>
    <name evidence="3" type="ORF">ET471_10475</name>
</gene>
<protein>
    <submittedName>
        <fullName evidence="3">DUF4349 domain-containing protein</fullName>
    </submittedName>
</protein>
<sequence length="325" mass="32617">MTTSSTARPTTRRARILAVLAVAALLVAGCSGSRGGGAADSALSGDDRSASWAYDDGAAEAGSDAVAPADSALGTAAAAAAAAAQAGAREVVTTGTATLVADDPLDAVARVTALAEQAGGRVERRVETRGTDTDPAGAHVTLRLPADQVNATIDALRGLGDVVDVSLQKEDVTATGRDLDARVAALETSTARLVELLSQAASTADLLDVERELAARQADLDALKAQRADLSDRVAMSTLDVDVVADEAAAARLAPAPTGFRGGLAAGWHALAGFGRGATVAVGAALPWLLLAGAGYAAWRGVAGGVRRVRARDVGQRPRDAVDEA</sequence>
<proteinExistence type="predicted"/>
<keyword evidence="1" id="KW-0175">Coiled coil</keyword>
<keyword evidence="4" id="KW-1185">Reference proteome</keyword>
<name>A0A4P6F6J0_9MICO</name>
<dbReference type="AlphaFoldDB" id="A0A4P6F6J0"/>
<dbReference type="Pfam" id="PF14257">
    <property type="entry name" value="DUF4349"/>
    <property type="match status" value="1"/>
</dbReference>
<evidence type="ECO:0000256" key="1">
    <source>
        <dbReference type="SAM" id="Coils"/>
    </source>
</evidence>
<evidence type="ECO:0000259" key="2">
    <source>
        <dbReference type="Pfam" id="PF14257"/>
    </source>
</evidence>
<feature type="coiled-coil region" evidence="1">
    <location>
        <begin position="206"/>
        <end position="233"/>
    </location>
</feature>
<dbReference type="OrthoDB" id="186919at2"/>
<feature type="domain" description="DUF4349" evidence="2">
    <location>
        <begin position="89"/>
        <end position="300"/>
    </location>
</feature>
<dbReference type="InterPro" id="IPR025645">
    <property type="entry name" value="DUF4349"/>
</dbReference>
<organism evidence="3 4">
    <name type="scientific">Xylanimonas protaetiae</name>
    <dbReference type="NCBI Taxonomy" id="2509457"/>
    <lineage>
        <taxon>Bacteria</taxon>
        <taxon>Bacillati</taxon>
        <taxon>Actinomycetota</taxon>
        <taxon>Actinomycetes</taxon>
        <taxon>Micrococcales</taxon>
        <taxon>Promicromonosporaceae</taxon>
        <taxon>Xylanimonas</taxon>
    </lineage>
</organism>
<evidence type="ECO:0000313" key="4">
    <source>
        <dbReference type="Proteomes" id="UP000292118"/>
    </source>
</evidence>
<accession>A0A4P6F6J0</accession>